<dbReference type="GeneID" id="100205755"/>
<evidence type="ECO:0000256" key="9">
    <source>
        <dbReference type="RuleBase" id="RU361221"/>
    </source>
</evidence>
<dbReference type="InterPro" id="IPR014743">
    <property type="entry name" value="Cl-channel_core"/>
</dbReference>
<feature type="transmembrane region" description="Helical" evidence="9">
    <location>
        <begin position="171"/>
        <end position="195"/>
    </location>
</feature>
<dbReference type="InterPro" id="IPR046342">
    <property type="entry name" value="CBS_dom_sf"/>
</dbReference>
<feature type="transmembrane region" description="Helical" evidence="9">
    <location>
        <begin position="466"/>
        <end position="486"/>
    </location>
</feature>
<feature type="transmembrane region" description="Helical" evidence="9">
    <location>
        <begin position="540"/>
        <end position="565"/>
    </location>
</feature>
<evidence type="ECO:0000256" key="4">
    <source>
        <dbReference type="ARBA" id="ARBA00022989"/>
    </source>
</evidence>
<keyword evidence="8" id="KW-0129">CBS domain</keyword>
<evidence type="ECO:0000256" key="7">
    <source>
        <dbReference type="ARBA" id="ARBA00023214"/>
    </source>
</evidence>
<evidence type="ECO:0000256" key="5">
    <source>
        <dbReference type="ARBA" id="ARBA00023065"/>
    </source>
</evidence>
<evidence type="ECO:0000256" key="6">
    <source>
        <dbReference type="ARBA" id="ARBA00023136"/>
    </source>
</evidence>
<dbReference type="InterPro" id="IPR001807">
    <property type="entry name" value="ClC"/>
</dbReference>
<reference evidence="12" key="1">
    <citation type="submission" date="2025-08" db="UniProtKB">
        <authorList>
            <consortium name="RefSeq"/>
        </authorList>
    </citation>
    <scope>IDENTIFICATION</scope>
</reference>
<dbReference type="Gene3D" id="3.90.1280.20">
    <property type="match status" value="2"/>
</dbReference>
<keyword evidence="6 9" id="KW-0472">Membrane</keyword>
<dbReference type="PROSITE" id="PS51371">
    <property type="entry name" value="CBS"/>
    <property type="match status" value="2"/>
</dbReference>
<evidence type="ECO:0000313" key="11">
    <source>
        <dbReference type="Proteomes" id="UP001652625"/>
    </source>
</evidence>
<dbReference type="Pfam" id="PF00571">
    <property type="entry name" value="CBS"/>
    <property type="match status" value="2"/>
</dbReference>
<feature type="transmembrane region" description="Helical" evidence="9">
    <location>
        <begin position="571"/>
        <end position="592"/>
    </location>
</feature>
<keyword evidence="11" id="KW-1185">Reference proteome</keyword>
<evidence type="ECO:0000256" key="3">
    <source>
        <dbReference type="ARBA" id="ARBA00022692"/>
    </source>
</evidence>
<dbReference type="InterPro" id="IPR000644">
    <property type="entry name" value="CBS_dom"/>
</dbReference>
<name>A0ABM4D417_HYDVU</name>
<keyword evidence="3 9" id="KW-0812">Transmembrane</keyword>
<keyword evidence="5 9" id="KW-0406">Ion transport</keyword>
<dbReference type="PRINTS" id="PR00762">
    <property type="entry name" value="CLCHANNEL"/>
</dbReference>
<dbReference type="CDD" id="cd03684">
    <property type="entry name" value="ClC_3_like"/>
    <property type="match status" value="1"/>
</dbReference>
<organism evidence="11 12">
    <name type="scientific">Hydra vulgaris</name>
    <name type="common">Hydra</name>
    <name type="synonym">Hydra attenuata</name>
    <dbReference type="NCBI Taxonomy" id="6087"/>
    <lineage>
        <taxon>Eukaryota</taxon>
        <taxon>Metazoa</taxon>
        <taxon>Cnidaria</taxon>
        <taxon>Hydrozoa</taxon>
        <taxon>Hydroidolina</taxon>
        <taxon>Anthoathecata</taxon>
        <taxon>Aplanulata</taxon>
        <taxon>Hydridae</taxon>
        <taxon>Hydra</taxon>
    </lineage>
</organism>
<feature type="transmembrane region" description="Helical" evidence="9">
    <location>
        <begin position="277"/>
        <end position="300"/>
    </location>
</feature>
<dbReference type="Pfam" id="PF00654">
    <property type="entry name" value="Voltage_CLC"/>
    <property type="match status" value="1"/>
</dbReference>
<evidence type="ECO:0000256" key="1">
    <source>
        <dbReference type="ARBA" id="ARBA00004337"/>
    </source>
</evidence>
<feature type="transmembrane region" description="Helical" evidence="9">
    <location>
        <begin position="390"/>
        <end position="407"/>
    </location>
</feature>
<feature type="transmembrane region" description="Helical" evidence="9">
    <location>
        <begin position="312"/>
        <end position="330"/>
    </location>
</feature>
<sequence length="786" mass="88018">MMANADINGDGITEVCQNSEKEQLIAFKSFLYDDLCEYKAEADDLSKYDDFHTIDWSRDRMRDRMRLRKVSKLKNEGNTLNKVKGFYDALSGWLIVFIVGITTGLFGGIIVITSEWVTDLKEGVCKSQILFNKQTCCWNAEVGKLSIDGCKEWVPWSDIFNLNTFSQRESYIFNFFCYVFSALLFSGISVSLVRFFAPYASGSGIAEVKTILGGFVIKGFLGWWTLLIKSVALIFSVSTGLKLGMEGPMVHIGTCVGNVIVRLFPKYHGNEAKRREVLSAAAASGVSVAFGAPIGGVLFSLEEISYYFSMKILWRTFLCSMMAALTIWYLNPYGNGHLVIYSIDYNIPWNLFEIIPFILLGIYGGCFGAFFIKCNIFWCRMRKTKKFGSYPMTEVFVLTIFTALISYPNEFTRMSMSQLIYMLFQNCSPDDTSILCDYSYILNRNQTINNGFYPHRILGPGVYESIWKLVVATLVISIMTVLTFGVKLPAGLFVPSLAAGACAGRVMGIGIEALVESYPTFFLWSSACSKSKTHCILPGLYSMAGAAAALGGVTRMTVTLVVIMFEVTGGLTYVAPIMIVVITCKWVGEALAADSVYIEHIRLKGFPYLNTKEEYDEAFLASDIMQPSRYGEPLKCILKNGSTVKDIETLLVETKFNGFPIIVDNEFYRLSGFVTRRDLKVALHYGKLRNKNCDSSSLIYFSKRFPSNEISQDVSTLSFRHILDLSPFTVTDSTPVVIVIDMFQKLGLRQVLVTHGGKLLGIITKKDVLRHIAQVKHFDPGHILYD</sequence>
<dbReference type="SMART" id="SM00116">
    <property type="entry name" value="CBS"/>
    <property type="match status" value="2"/>
</dbReference>
<dbReference type="SUPFAM" id="SSF54631">
    <property type="entry name" value="CBS-domain pair"/>
    <property type="match status" value="1"/>
</dbReference>
<feature type="domain" description="CBS" evidence="10">
    <location>
        <begin position="722"/>
        <end position="780"/>
    </location>
</feature>
<evidence type="ECO:0000259" key="10">
    <source>
        <dbReference type="PROSITE" id="PS51371"/>
    </source>
</evidence>
<dbReference type="RefSeq" id="XP_065669017.1">
    <property type="nucleotide sequence ID" value="XM_065812945.1"/>
</dbReference>
<proteinExistence type="inferred from homology"/>
<feature type="transmembrane region" description="Helical" evidence="9">
    <location>
        <begin position="215"/>
        <end position="237"/>
    </location>
</feature>
<evidence type="ECO:0000256" key="2">
    <source>
        <dbReference type="ARBA" id="ARBA00022448"/>
    </source>
</evidence>
<evidence type="ECO:0000313" key="12">
    <source>
        <dbReference type="RefSeq" id="XP_065669017.1"/>
    </source>
</evidence>
<feature type="transmembrane region" description="Helical" evidence="9">
    <location>
        <begin position="354"/>
        <end position="378"/>
    </location>
</feature>
<comment type="similarity">
    <text evidence="9">Belongs to the chloride channel (TC 2.A.49) family.</text>
</comment>
<protein>
    <recommendedName>
        <fullName evidence="9">Chloride channel protein</fullName>
    </recommendedName>
</protein>
<evidence type="ECO:0000256" key="8">
    <source>
        <dbReference type="PROSITE-ProRule" id="PRU00703"/>
    </source>
</evidence>
<dbReference type="CDD" id="cd04591">
    <property type="entry name" value="CBS_pair_voltage-gated_CLC_euk_bac"/>
    <property type="match status" value="1"/>
</dbReference>
<keyword evidence="7 9" id="KW-0868">Chloride</keyword>
<accession>A0ABM4D417</accession>
<keyword evidence="4 9" id="KW-1133">Transmembrane helix</keyword>
<feature type="domain" description="CBS" evidence="10">
    <location>
        <begin position="625"/>
        <end position="695"/>
    </location>
</feature>
<feature type="transmembrane region" description="Helical" evidence="9">
    <location>
        <begin position="90"/>
        <end position="112"/>
    </location>
</feature>
<dbReference type="SUPFAM" id="SSF81340">
    <property type="entry name" value="Clc chloride channel"/>
    <property type="match status" value="1"/>
</dbReference>
<dbReference type="Proteomes" id="UP001652625">
    <property type="component" value="Chromosome 12"/>
</dbReference>
<dbReference type="PANTHER" id="PTHR45711:SF6">
    <property type="entry name" value="CHLORIDE CHANNEL PROTEIN"/>
    <property type="match status" value="1"/>
</dbReference>
<comment type="subcellular location">
    <subcellularLocation>
        <location evidence="1">Endosome membrane</location>
        <topology evidence="1">Multi-pass membrane protein</topology>
    </subcellularLocation>
    <subcellularLocation>
        <location evidence="9">Membrane</location>
        <topology evidence="9">Multi-pass membrane protein</topology>
    </subcellularLocation>
</comment>
<dbReference type="PANTHER" id="PTHR45711">
    <property type="entry name" value="CHLORIDE CHANNEL PROTEIN"/>
    <property type="match status" value="1"/>
</dbReference>
<keyword evidence="2 9" id="KW-0813">Transport</keyword>
<dbReference type="Gene3D" id="1.10.3080.10">
    <property type="entry name" value="Clc chloride channel"/>
    <property type="match status" value="1"/>
</dbReference>
<gene>
    <name evidence="12" type="primary">LOC100205755</name>
</gene>